<dbReference type="KEGG" id="slau:SLA_1044"/>
<dbReference type="SUPFAM" id="SSF55729">
    <property type="entry name" value="Acyl-CoA N-acyltransferases (Nat)"/>
    <property type="match status" value="2"/>
</dbReference>
<keyword evidence="6" id="KW-1185">Reference proteome</keyword>
<dbReference type="CDD" id="cd04301">
    <property type="entry name" value="NAT_SF"/>
    <property type="match status" value="1"/>
</dbReference>
<dbReference type="GO" id="GO:0016747">
    <property type="term" value="F:acyltransferase activity, transferring groups other than amino-acyl groups"/>
    <property type="evidence" value="ECO:0007669"/>
    <property type="project" value="InterPro"/>
</dbReference>
<dbReference type="InterPro" id="IPR000182">
    <property type="entry name" value="GNAT_dom"/>
</dbReference>
<dbReference type="PROSITE" id="PS51186">
    <property type="entry name" value="GNAT"/>
    <property type="match status" value="2"/>
</dbReference>
<organism evidence="5 6">
    <name type="scientific">Streptomyces laurentii</name>
    <dbReference type="NCBI Taxonomy" id="39478"/>
    <lineage>
        <taxon>Bacteria</taxon>
        <taxon>Bacillati</taxon>
        <taxon>Actinomycetota</taxon>
        <taxon>Actinomycetes</taxon>
        <taxon>Kitasatosporales</taxon>
        <taxon>Streptomycetaceae</taxon>
        <taxon>Streptomyces</taxon>
    </lineage>
</organism>
<protein>
    <submittedName>
        <fullName evidence="5">Acetyltransferase</fullName>
    </submittedName>
</protein>
<feature type="region of interest" description="Disordered" evidence="3">
    <location>
        <begin position="1"/>
        <end position="20"/>
    </location>
</feature>
<evidence type="ECO:0000313" key="6">
    <source>
        <dbReference type="Proteomes" id="UP000217676"/>
    </source>
</evidence>
<dbReference type="InterPro" id="IPR050832">
    <property type="entry name" value="Bact_Acetyltransf"/>
</dbReference>
<dbReference type="Gene3D" id="3.40.630.30">
    <property type="match status" value="2"/>
</dbReference>
<evidence type="ECO:0000256" key="1">
    <source>
        <dbReference type="ARBA" id="ARBA00022679"/>
    </source>
</evidence>
<evidence type="ECO:0000256" key="3">
    <source>
        <dbReference type="SAM" id="MobiDB-lite"/>
    </source>
</evidence>
<evidence type="ECO:0000259" key="4">
    <source>
        <dbReference type="PROSITE" id="PS51186"/>
    </source>
</evidence>
<dbReference type="EMBL" id="AP017424">
    <property type="protein sequence ID" value="BAU81993.1"/>
    <property type="molecule type" value="Genomic_DNA"/>
</dbReference>
<name>A0A160NWA9_STRLU</name>
<feature type="compositionally biased region" description="Polar residues" evidence="3">
    <location>
        <begin position="1"/>
        <end position="15"/>
    </location>
</feature>
<dbReference type="RefSeq" id="WP_359879481.1">
    <property type="nucleotide sequence ID" value="NZ_JBEYHT010000034.1"/>
</dbReference>
<dbReference type="Proteomes" id="UP000217676">
    <property type="component" value="Chromosome"/>
</dbReference>
<dbReference type="PANTHER" id="PTHR43877">
    <property type="entry name" value="AMINOALKYLPHOSPHONATE N-ACETYLTRANSFERASE-RELATED-RELATED"/>
    <property type="match status" value="1"/>
</dbReference>
<evidence type="ECO:0000313" key="5">
    <source>
        <dbReference type="EMBL" id="BAU81993.1"/>
    </source>
</evidence>
<dbReference type="PANTHER" id="PTHR43877:SF2">
    <property type="entry name" value="AMINOALKYLPHOSPHONATE N-ACETYLTRANSFERASE-RELATED"/>
    <property type="match status" value="1"/>
</dbReference>
<feature type="domain" description="N-acetyltransferase" evidence="4">
    <location>
        <begin position="1"/>
        <end position="130"/>
    </location>
</feature>
<evidence type="ECO:0000256" key="2">
    <source>
        <dbReference type="ARBA" id="ARBA00023315"/>
    </source>
</evidence>
<keyword evidence="2" id="KW-0012">Acyltransferase</keyword>
<accession>A0A160NWA9</accession>
<sequence>MTTTLRPTEPLQQSADGGRSRTYDICVNSRRVGAVHLLTDDAGFGATMAIIRGLEVDEPDRGRGRGTVAVLAAEEVLRGWGCHEVGISVPADAAPALSMAESLGYTERSRNMVKDLPEAPPELPEGVEVRPMTPAEFADWEPRARENFAQSWIDRGVPEEQARAKAEASHRELMPDGLASEGLFMNVAVKDGRIVGWIWTGVRELEPGTRGGYVYDIEVAEEWRGHGYGRALMLLAERGAVEAGERLLGLHVFAGNTPAIRLYESLGYRTTQVNQSKKLV</sequence>
<feature type="domain" description="N-acetyltransferase" evidence="4">
    <location>
        <begin position="127"/>
        <end position="280"/>
    </location>
</feature>
<keyword evidence="1 5" id="KW-0808">Transferase</keyword>
<gene>
    <name evidence="5" type="ORF">SLA_1044</name>
</gene>
<dbReference type="Pfam" id="PF00583">
    <property type="entry name" value="Acetyltransf_1"/>
    <property type="match status" value="2"/>
</dbReference>
<reference evidence="5 6" key="1">
    <citation type="journal article" date="2016" name="Genome Announc.">
        <title>Complete Genome Sequence of Thiostrepton-Producing Streptomyces laurentii ATCC 31255.</title>
        <authorList>
            <person name="Doi K."/>
            <person name="Fujino Y."/>
            <person name="Nagayoshi Y."/>
            <person name="Ohshima T."/>
            <person name="Ogata S."/>
        </authorList>
    </citation>
    <scope>NUCLEOTIDE SEQUENCE [LARGE SCALE GENOMIC DNA]</scope>
    <source>
        <strain evidence="5 6">ATCC 31255</strain>
    </source>
</reference>
<dbReference type="InterPro" id="IPR016181">
    <property type="entry name" value="Acyl_CoA_acyltransferase"/>
</dbReference>
<proteinExistence type="predicted"/>
<dbReference type="AlphaFoldDB" id="A0A160NWA9"/>